<evidence type="ECO:0000313" key="1">
    <source>
        <dbReference type="EMBL" id="WOB07690.1"/>
    </source>
</evidence>
<dbReference type="InterPro" id="IPR012545">
    <property type="entry name" value="DUF1697"/>
</dbReference>
<name>A0ABZ0CRT6_9BURK</name>
<dbReference type="Pfam" id="PF08002">
    <property type="entry name" value="DUF1697"/>
    <property type="match status" value="1"/>
</dbReference>
<dbReference type="Proteomes" id="UP001303946">
    <property type="component" value="Chromosome"/>
</dbReference>
<sequence length="187" mass="20160">MKFAAFLRNVNLGRPGAPTKAQLEEAFTGAGGRHAQSFQTNGTLVFEAASLVAAERVLRKALKLLAASCDLAEPACVRSLDELVPLASAQEFDDYDRDEVYEFVLSFACQRNTALDGELPLDNAQGNVRILALKDGNALAISWKLGASPGSPNLFLEKTTGQPWTSRAIGTLQRLVAKHGPETYPSR</sequence>
<dbReference type="RefSeq" id="WP_316700345.1">
    <property type="nucleotide sequence ID" value="NZ_CP136336.1"/>
</dbReference>
<organism evidence="1 2">
    <name type="scientific">Piscinibacter gummiphilus</name>
    <dbReference type="NCBI Taxonomy" id="946333"/>
    <lineage>
        <taxon>Bacteria</taxon>
        <taxon>Pseudomonadati</taxon>
        <taxon>Pseudomonadota</taxon>
        <taxon>Betaproteobacteria</taxon>
        <taxon>Burkholderiales</taxon>
        <taxon>Sphaerotilaceae</taxon>
        <taxon>Piscinibacter</taxon>
    </lineage>
</organism>
<protein>
    <submittedName>
        <fullName evidence="1">DUF1697 domain-containing protein</fullName>
    </submittedName>
</protein>
<evidence type="ECO:0000313" key="2">
    <source>
        <dbReference type="Proteomes" id="UP001303946"/>
    </source>
</evidence>
<gene>
    <name evidence="1" type="ORF">RXV79_22600</name>
</gene>
<keyword evidence="2" id="KW-1185">Reference proteome</keyword>
<dbReference type="Gene3D" id="3.30.70.1280">
    <property type="entry name" value="SP0830-like domains"/>
    <property type="match status" value="1"/>
</dbReference>
<proteinExistence type="predicted"/>
<dbReference type="SUPFAM" id="SSF160379">
    <property type="entry name" value="SP0830-like"/>
    <property type="match status" value="1"/>
</dbReference>
<accession>A0ABZ0CRT6</accession>
<dbReference type="EMBL" id="CP136336">
    <property type="protein sequence ID" value="WOB07690.1"/>
    <property type="molecule type" value="Genomic_DNA"/>
</dbReference>
<reference evidence="1 2" key="1">
    <citation type="submission" date="2023-10" db="EMBL/GenBank/DDBJ databases">
        <title>Bacteria for the degradation of biodegradable plastic PBAT(Polybutylene adipate terephthalate).</title>
        <authorList>
            <person name="Weon H.-Y."/>
            <person name="Yeon J."/>
        </authorList>
    </citation>
    <scope>NUCLEOTIDE SEQUENCE [LARGE SCALE GENOMIC DNA]</scope>
    <source>
        <strain evidence="1 2">SBD 7-3</strain>
    </source>
</reference>